<dbReference type="EMBL" id="JADOXO010000576">
    <property type="protein sequence ID" value="KAF9802493.1"/>
    <property type="molecule type" value="Genomic_DNA"/>
</dbReference>
<comment type="caution">
    <text evidence="1">The sequence shown here is derived from an EMBL/GenBank/DDBJ whole genome shotgun (WGS) entry which is preliminary data.</text>
</comment>
<sequence>MSLRDSAITLMYTSAPFVDRPIINGVWNHSSLDCVRRWSACQSNLKTTRKTRTDDTGNAIIMGMVVLETASAICGPWSRNQLTALPSYIILLTPGSTRKSALSGAAPQFE</sequence>
<name>A0A8H7NTK0_9APHY</name>
<gene>
    <name evidence="1" type="ORF">IEO21_09886</name>
</gene>
<protein>
    <submittedName>
        <fullName evidence="1">Uncharacterized protein</fullName>
    </submittedName>
</protein>
<evidence type="ECO:0000313" key="2">
    <source>
        <dbReference type="Proteomes" id="UP000639403"/>
    </source>
</evidence>
<accession>A0A8H7NTK0</accession>
<proteinExistence type="predicted"/>
<reference evidence="1" key="2">
    <citation type="journal article" name="Front. Microbiol.">
        <title>Degradative Capacity of Two Strains of Rhodonia placenta: From Phenotype to Genotype.</title>
        <authorList>
            <person name="Kolle M."/>
            <person name="Horta M.A.C."/>
            <person name="Nowrousian M."/>
            <person name="Ohm R.A."/>
            <person name="Benz J.P."/>
            <person name="Pilgard A."/>
        </authorList>
    </citation>
    <scope>NUCLEOTIDE SEQUENCE</scope>
    <source>
        <strain evidence="1">FPRL280</strain>
    </source>
</reference>
<organism evidence="1 2">
    <name type="scientific">Rhodonia placenta</name>
    <dbReference type="NCBI Taxonomy" id="104341"/>
    <lineage>
        <taxon>Eukaryota</taxon>
        <taxon>Fungi</taxon>
        <taxon>Dikarya</taxon>
        <taxon>Basidiomycota</taxon>
        <taxon>Agaricomycotina</taxon>
        <taxon>Agaricomycetes</taxon>
        <taxon>Polyporales</taxon>
        <taxon>Adustoporiaceae</taxon>
        <taxon>Rhodonia</taxon>
    </lineage>
</organism>
<dbReference type="Proteomes" id="UP000639403">
    <property type="component" value="Unassembled WGS sequence"/>
</dbReference>
<evidence type="ECO:0000313" key="1">
    <source>
        <dbReference type="EMBL" id="KAF9802493.1"/>
    </source>
</evidence>
<dbReference type="AlphaFoldDB" id="A0A8H7NTK0"/>
<reference evidence="1" key="1">
    <citation type="submission" date="2020-11" db="EMBL/GenBank/DDBJ databases">
        <authorList>
            <person name="Koelle M."/>
            <person name="Horta M.A.C."/>
            <person name="Nowrousian M."/>
            <person name="Ohm R.A."/>
            <person name="Benz P."/>
            <person name="Pilgard A."/>
        </authorList>
    </citation>
    <scope>NUCLEOTIDE SEQUENCE</scope>
    <source>
        <strain evidence="1">FPRL280</strain>
    </source>
</reference>